<comment type="caution">
    <text evidence="2">The sequence shown here is derived from an EMBL/GenBank/DDBJ whole genome shotgun (WGS) entry which is preliminary data.</text>
</comment>
<name>A0A2S8G5V9_9BACT</name>
<dbReference type="RefSeq" id="WP_105327981.1">
    <property type="nucleotide sequence ID" value="NZ_PUHY01000004.1"/>
</dbReference>
<evidence type="ECO:0000313" key="3">
    <source>
        <dbReference type="Proteomes" id="UP000238322"/>
    </source>
</evidence>
<dbReference type="EMBL" id="PUHY01000004">
    <property type="protein sequence ID" value="PQO39544.1"/>
    <property type="molecule type" value="Genomic_DNA"/>
</dbReference>
<proteinExistence type="predicted"/>
<sequence>MDYSQFLEILLTQGRAVVPEIGSISPESRRDAKEVLAKYERIWRENLPRPLATFNQESASWAAENIFRACQFSVYRDADKSVMRAALQEACPVKVTSDVHYSVDFTFRFLPDIEKSVRVASAKDPLLDILREWAMAWPLSSVGIPDLDAISIDGFASHPGLMQLYVDRVLTAKDKSRSTNPMIQQQILASVGVNRSLATGFDLGEVQQDSGVSE</sequence>
<gene>
    <name evidence="2" type="ORF">C5Y83_02015</name>
</gene>
<dbReference type="InterPro" id="IPR045549">
    <property type="entry name" value="bpX4"/>
</dbReference>
<evidence type="ECO:0000313" key="2">
    <source>
        <dbReference type="EMBL" id="PQO39544.1"/>
    </source>
</evidence>
<feature type="domain" description="MoxR-vWA-beta-propeller ternary system" evidence="1">
    <location>
        <begin position="4"/>
        <end position="196"/>
    </location>
</feature>
<dbReference type="AlphaFoldDB" id="A0A2S8G5V9"/>
<evidence type="ECO:0000259" key="1">
    <source>
        <dbReference type="Pfam" id="PF19920"/>
    </source>
</evidence>
<reference evidence="2 3" key="1">
    <citation type="submission" date="2018-02" db="EMBL/GenBank/DDBJ databases">
        <title>Comparative genomes isolates from brazilian mangrove.</title>
        <authorList>
            <person name="Araujo J.E."/>
            <person name="Taketani R.G."/>
            <person name="Silva M.C.P."/>
            <person name="Loureco M.V."/>
            <person name="Andreote F.D."/>
        </authorList>
    </citation>
    <scope>NUCLEOTIDE SEQUENCE [LARGE SCALE GENOMIC DNA]</scope>
    <source>
        <strain evidence="2 3">Hex-1 MGV</strain>
    </source>
</reference>
<protein>
    <recommendedName>
        <fullName evidence="1">MoxR-vWA-beta-propeller ternary system domain-containing protein</fullName>
    </recommendedName>
</protein>
<accession>A0A2S8G5V9</accession>
<dbReference type="Pfam" id="PF19920">
    <property type="entry name" value="bpX4"/>
    <property type="match status" value="1"/>
</dbReference>
<organism evidence="2 3">
    <name type="scientific">Blastopirellula marina</name>
    <dbReference type="NCBI Taxonomy" id="124"/>
    <lineage>
        <taxon>Bacteria</taxon>
        <taxon>Pseudomonadati</taxon>
        <taxon>Planctomycetota</taxon>
        <taxon>Planctomycetia</taxon>
        <taxon>Pirellulales</taxon>
        <taxon>Pirellulaceae</taxon>
        <taxon>Blastopirellula</taxon>
    </lineage>
</organism>
<dbReference type="OrthoDB" id="215418at2"/>
<dbReference type="Proteomes" id="UP000238322">
    <property type="component" value="Unassembled WGS sequence"/>
</dbReference>